<evidence type="ECO:0000259" key="8">
    <source>
        <dbReference type="Pfam" id="PF03478"/>
    </source>
</evidence>
<feature type="chain" id="PRO_5032915819" evidence="7">
    <location>
        <begin position="24"/>
        <end position="814"/>
    </location>
</feature>
<feature type="binding site" evidence="6">
    <location>
        <position position="350"/>
    </location>
    <ligand>
        <name>Mg(2+)</name>
        <dbReference type="ChEBI" id="CHEBI:18420"/>
        <label>1</label>
        <note>catalytic</note>
    </ligand>
</feature>
<keyword evidence="6" id="KW-0479">Metal-binding</keyword>
<gene>
    <name evidence="9" type="ORF">DARMORV10_C03P40380.1</name>
</gene>
<name>A0A816IAK6_BRANA</name>
<accession>A0A816IAK6</accession>
<dbReference type="PANTHER" id="PTHR31279:SF13">
    <property type="entry name" value="PROTEIN EXORDIUM-LIKE 6"/>
    <property type="match status" value="1"/>
</dbReference>
<dbReference type="Pfam" id="PF04674">
    <property type="entry name" value="Phi_1"/>
    <property type="match status" value="1"/>
</dbReference>
<organism evidence="9">
    <name type="scientific">Brassica napus</name>
    <name type="common">Rape</name>
    <dbReference type="NCBI Taxonomy" id="3708"/>
    <lineage>
        <taxon>Eukaryota</taxon>
        <taxon>Viridiplantae</taxon>
        <taxon>Streptophyta</taxon>
        <taxon>Embryophyta</taxon>
        <taxon>Tracheophyta</taxon>
        <taxon>Spermatophyta</taxon>
        <taxon>Magnoliopsida</taxon>
        <taxon>eudicotyledons</taxon>
        <taxon>Gunneridae</taxon>
        <taxon>Pentapetalae</taxon>
        <taxon>rosids</taxon>
        <taxon>malvids</taxon>
        <taxon>Brassicales</taxon>
        <taxon>Brassicaceae</taxon>
        <taxon>Brassiceae</taxon>
        <taxon>Brassica</taxon>
    </lineage>
</organism>
<dbReference type="InterPro" id="IPR006766">
    <property type="entry name" value="EXORDIUM-like"/>
</dbReference>
<keyword evidence="3" id="KW-0964">Secreted</keyword>
<keyword evidence="2" id="KW-0052">Apoplast</keyword>
<dbReference type="EMBL" id="HG994367">
    <property type="protein sequence ID" value="CAF1703227.1"/>
    <property type="molecule type" value="Genomic_DNA"/>
</dbReference>
<reference evidence="9" key="1">
    <citation type="submission" date="2021-01" db="EMBL/GenBank/DDBJ databases">
        <authorList>
            <consortium name="Genoscope - CEA"/>
            <person name="William W."/>
        </authorList>
    </citation>
    <scope>NUCLEOTIDE SEQUENCE</scope>
</reference>
<dbReference type="Pfam" id="PF03478">
    <property type="entry name" value="Beta-prop_KIB1-4"/>
    <property type="match status" value="1"/>
</dbReference>
<feature type="signal peptide" evidence="7">
    <location>
        <begin position="1"/>
        <end position="23"/>
    </location>
</feature>
<dbReference type="InterPro" id="IPR005174">
    <property type="entry name" value="KIB1-4_b-propeller"/>
</dbReference>
<evidence type="ECO:0000256" key="2">
    <source>
        <dbReference type="ARBA" id="ARBA00022523"/>
    </source>
</evidence>
<evidence type="ECO:0000256" key="3">
    <source>
        <dbReference type="ARBA" id="ARBA00022525"/>
    </source>
</evidence>
<comment type="similarity">
    <text evidence="5">Belongs to the EXORDIUM family.</text>
</comment>
<keyword evidence="6" id="KW-0460">Magnesium</keyword>
<evidence type="ECO:0000256" key="6">
    <source>
        <dbReference type="PIRSR" id="PIRSR600760-2"/>
    </source>
</evidence>
<evidence type="ECO:0000313" key="9">
    <source>
        <dbReference type="EMBL" id="CAF1703227.1"/>
    </source>
</evidence>
<comment type="subcellular location">
    <subcellularLocation>
        <location evidence="1">Secreted</location>
        <location evidence="1">Extracellular space</location>
        <location evidence="1">Apoplast</location>
    </subcellularLocation>
</comment>
<feature type="binding site" evidence="6">
    <location>
        <position position="373"/>
    </location>
    <ligand>
        <name>Mg(2+)</name>
        <dbReference type="ChEBI" id="CHEBI:18420"/>
        <label>1</label>
        <note>catalytic</note>
    </ligand>
</feature>
<evidence type="ECO:0000256" key="1">
    <source>
        <dbReference type="ARBA" id="ARBA00004271"/>
    </source>
</evidence>
<evidence type="ECO:0000256" key="4">
    <source>
        <dbReference type="ARBA" id="ARBA00022729"/>
    </source>
</evidence>
<evidence type="ECO:0000256" key="5">
    <source>
        <dbReference type="ARBA" id="ARBA00023591"/>
    </source>
</evidence>
<dbReference type="GO" id="GO:0048046">
    <property type="term" value="C:apoplast"/>
    <property type="evidence" value="ECO:0007669"/>
    <property type="project" value="UniProtKB-SubCell"/>
</dbReference>
<dbReference type="SUPFAM" id="SSF56655">
    <property type="entry name" value="Carbohydrate phosphatase"/>
    <property type="match status" value="1"/>
</dbReference>
<feature type="binding site" evidence="6">
    <location>
        <position position="370"/>
    </location>
    <ligand>
        <name>Mg(2+)</name>
        <dbReference type="ChEBI" id="CHEBI:18420"/>
        <label>1</label>
        <note>catalytic</note>
    </ligand>
</feature>
<dbReference type="AlphaFoldDB" id="A0A816IAK6"/>
<dbReference type="InterPro" id="IPR020583">
    <property type="entry name" value="Inositol_monoP_metal-BS"/>
</dbReference>
<keyword evidence="4 7" id="KW-0732">Signal</keyword>
<feature type="domain" description="KIB1-4 beta-propeller" evidence="8">
    <location>
        <begin position="492"/>
        <end position="787"/>
    </location>
</feature>
<protein>
    <submittedName>
        <fullName evidence="9">(rape) hypothetical protein</fullName>
    </submittedName>
</protein>
<evidence type="ECO:0000256" key="7">
    <source>
        <dbReference type="SAM" id="SignalP"/>
    </source>
</evidence>
<dbReference type="PANTHER" id="PTHR31279">
    <property type="entry name" value="PROTEIN EXORDIUM-LIKE 5"/>
    <property type="match status" value="1"/>
</dbReference>
<comment type="cofactor">
    <cofactor evidence="6">
        <name>Mg(2+)</name>
        <dbReference type="ChEBI" id="CHEBI:18420"/>
    </cofactor>
</comment>
<proteinExistence type="inferred from homology"/>
<dbReference type="Gene3D" id="3.30.540.10">
    <property type="entry name" value="Fructose-1,6-Bisphosphatase, subunit A, domain 1"/>
    <property type="match status" value="1"/>
</dbReference>
<dbReference type="Proteomes" id="UP001295469">
    <property type="component" value="Chromosome C03"/>
</dbReference>
<dbReference type="GO" id="GO:0046872">
    <property type="term" value="F:metal ion binding"/>
    <property type="evidence" value="ECO:0007669"/>
    <property type="project" value="UniProtKB-KW"/>
</dbReference>
<dbReference type="PROSITE" id="PS00629">
    <property type="entry name" value="IMP_1"/>
    <property type="match status" value="1"/>
</dbReference>
<dbReference type="GO" id="GO:0016791">
    <property type="term" value="F:phosphatase activity"/>
    <property type="evidence" value="ECO:0007669"/>
    <property type="project" value="UniProtKB-ARBA"/>
</dbReference>
<sequence length="814" mass="91022">MASSSSSSLFVITFLLFSPLCFSRESPSQIPDGTLNLSLLWYGQFTPVQKERVRDFIESLNFDAKEGLDPKVSAWWKVVEGYQERYEVKEIYRQKSSSKTVAPRIKVKVVRSYVDEKMMFGKDLTIDNGEKLVETAVGNMSKVVPVVLLSSQVRAHHVGFCNGTCQEYGLTIKSNIKGQEKKQPYVMVSDPEVQCPGECAWPFHIANKGPHGMTYQPPSGEIGADALIIQLATGLADVATNPAITESLFKSEPPYSTDGNHTSSIYIVDPATKCFRVFGSGAFPVSLDQFLAAAINAAQKAGEVIRKVFYETKHVEHEGQVFISIPFLISCSHNYHRLSILVSSEQFIGEATTAGNGVTELADEPTWIVDPVDGTTNFVHGYSPVSKGKGAFLNGKPMKGLNFIYILLSHVTEKERETSLLSLYVSMEYIFMCKMMQTVVRSLSSLEGVTSSPPYLLLPMEVVGDDGVDGKVVNLNYFDPMKKETVKVRNQIIPEKMCRKSSNYIGSSRGWVASMNTEDMTVHVTNMFNPTVPKSSQRVISLPPFDPIPSDSHRPFNPCCPPSGYGASLSSCPDGSQDSDSSVTFALKWDDSISFCNLGNGSKWTHLQHSLPLEFQKSRVFFSDKDSTFYLTHNMPIVHVRHPSPQFHQLTYYPPLASSFCLPDISNTEYELFRWCVPYNQMVQTPSGDLLVVIWFIQVKHDGNPIPYWEQYEKEEDHVVNSTKRFMVLKVDSDNGCQSYTEDIGDLCIFYGQNELFCVNATNYPGLKPNSIYFVEFGDTGRIYIFDLATQTFTELAKLDNLTGPPYWLDPTLV</sequence>